<dbReference type="KEGG" id="cjj:CJJ81176_0744"/>
<feature type="transmembrane region" description="Helical" evidence="5">
    <location>
        <begin position="134"/>
        <end position="154"/>
    </location>
</feature>
<dbReference type="AlphaFoldDB" id="A0A0H3PHM0"/>
<dbReference type="InterPro" id="IPR025423">
    <property type="entry name" value="TMEM205-like"/>
</dbReference>
<proteinExistence type="predicted"/>
<evidence type="ECO:0000313" key="7">
    <source>
        <dbReference type="EMBL" id="EAQ72428.1"/>
    </source>
</evidence>
<feature type="transmembrane region" description="Helical" evidence="5">
    <location>
        <begin position="48"/>
        <end position="69"/>
    </location>
</feature>
<dbReference type="Proteomes" id="UP000000646">
    <property type="component" value="Chromosome"/>
</dbReference>
<reference evidence="8" key="1">
    <citation type="submission" date="2006-12" db="EMBL/GenBank/DDBJ databases">
        <authorList>
            <person name="Fouts D.E."/>
            <person name="Nelson K.E."/>
            <person name="Sebastian Y."/>
        </authorList>
    </citation>
    <scope>NUCLEOTIDE SEQUENCE [LARGE SCALE GENOMIC DNA]</scope>
    <source>
        <strain evidence="8">81-176</strain>
    </source>
</reference>
<evidence type="ECO:0000313" key="8">
    <source>
        <dbReference type="Proteomes" id="UP000000646"/>
    </source>
</evidence>
<dbReference type="Pfam" id="PF13664">
    <property type="entry name" value="DUF4149"/>
    <property type="match status" value="1"/>
</dbReference>
<sequence>MKAVNLFLLASIIGVELILGIVVAPTIFFPQNLIGEGVLSHFHSGLMMTQIFIKMGYLLIFVSVVNFLYEIYSLIKDEMKFQIKFSKFMLSLLILILSLIFVFYFTNTIIELQNLGENATKTQEFISIHNASEVVIKIILIMQVFLYFLSFKIAKK</sequence>
<dbReference type="HOGENOM" id="CLU_137440_0_0_7"/>
<gene>
    <name evidence="7" type="ordered locus">CJJ81176_0744</name>
</gene>
<dbReference type="GO" id="GO:0016020">
    <property type="term" value="C:membrane"/>
    <property type="evidence" value="ECO:0007669"/>
    <property type="project" value="UniProtKB-SubCell"/>
</dbReference>
<evidence type="ECO:0000256" key="3">
    <source>
        <dbReference type="ARBA" id="ARBA00022989"/>
    </source>
</evidence>
<feature type="domain" description="TMEM205-like" evidence="6">
    <location>
        <begin position="8"/>
        <end position="116"/>
    </location>
</feature>
<keyword evidence="2 5" id="KW-0812">Transmembrane</keyword>
<dbReference type="EMBL" id="CP000538">
    <property type="protein sequence ID" value="EAQ72428.1"/>
    <property type="molecule type" value="Genomic_DNA"/>
</dbReference>
<dbReference type="eggNOG" id="ENOG50348MQ">
    <property type="taxonomic scope" value="Bacteria"/>
</dbReference>
<comment type="subcellular location">
    <subcellularLocation>
        <location evidence="1">Membrane</location>
    </subcellularLocation>
</comment>
<organism evidence="7 8">
    <name type="scientific">Campylobacter jejuni subsp. jejuni serotype O:23/36 (strain 81-176)</name>
    <dbReference type="NCBI Taxonomy" id="354242"/>
    <lineage>
        <taxon>Bacteria</taxon>
        <taxon>Pseudomonadati</taxon>
        <taxon>Campylobacterota</taxon>
        <taxon>Epsilonproteobacteria</taxon>
        <taxon>Campylobacterales</taxon>
        <taxon>Campylobacteraceae</taxon>
        <taxon>Campylobacter</taxon>
    </lineage>
</organism>
<evidence type="ECO:0000256" key="2">
    <source>
        <dbReference type="ARBA" id="ARBA00022692"/>
    </source>
</evidence>
<protein>
    <submittedName>
        <fullName evidence="7">Membrane protein, putative</fullName>
    </submittedName>
</protein>
<feature type="transmembrane region" description="Helical" evidence="5">
    <location>
        <begin position="7"/>
        <end position="28"/>
    </location>
</feature>
<feature type="transmembrane region" description="Helical" evidence="5">
    <location>
        <begin position="90"/>
        <end position="110"/>
    </location>
</feature>
<keyword evidence="3 5" id="KW-1133">Transmembrane helix</keyword>
<dbReference type="RefSeq" id="WP_002869031.1">
    <property type="nucleotide sequence ID" value="NC_008787.1"/>
</dbReference>
<evidence type="ECO:0000256" key="1">
    <source>
        <dbReference type="ARBA" id="ARBA00004370"/>
    </source>
</evidence>
<keyword evidence="4 5" id="KW-0472">Membrane</keyword>
<name>A0A0H3PHM0_CAMJJ</name>
<accession>A0A0H3PHM0</accession>
<evidence type="ECO:0000259" key="6">
    <source>
        <dbReference type="Pfam" id="PF13664"/>
    </source>
</evidence>
<evidence type="ECO:0000256" key="4">
    <source>
        <dbReference type="ARBA" id="ARBA00023136"/>
    </source>
</evidence>
<evidence type="ECO:0000256" key="5">
    <source>
        <dbReference type="SAM" id="Phobius"/>
    </source>
</evidence>